<feature type="transmembrane region" description="Helical" evidence="1">
    <location>
        <begin position="65"/>
        <end position="81"/>
    </location>
</feature>
<organism evidence="2 3">
    <name type="scientific">Roseimaritima multifibrata</name>
    <dbReference type="NCBI Taxonomy" id="1930274"/>
    <lineage>
        <taxon>Bacteria</taxon>
        <taxon>Pseudomonadati</taxon>
        <taxon>Planctomycetota</taxon>
        <taxon>Planctomycetia</taxon>
        <taxon>Pirellulales</taxon>
        <taxon>Pirellulaceae</taxon>
        <taxon>Roseimaritima</taxon>
    </lineage>
</organism>
<evidence type="ECO:0000256" key="1">
    <source>
        <dbReference type="SAM" id="Phobius"/>
    </source>
</evidence>
<name>A0A517MHJ3_9BACT</name>
<keyword evidence="1" id="KW-0812">Transmembrane</keyword>
<evidence type="ECO:0000313" key="3">
    <source>
        <dbReference type="Proteomes" id="UP000320672"/>
    </source>
</evidence>
<sequence length="127" mass="14722">MSYRNDNWLALVLASVFMPLVLVTSVWPHELLLSCLNFFGIFATCFFAVLSLGSSLLTRSRWRQVQLFLLPFVVIPAFLFYKLISDIFLLEAVFLYTGIFWISILSVATIRESRAHPKERRSLDKKE</sequence>
<reference evidence="2 3" key="1">
    <citation type="submission" date="2019-02" db="EMBL/GenBank/DDBJ databases">
        <title>Deep-cultivation of Planctomycetes and their phenomic and genomic characterization uncovers novel biology.</title>
        <authorList>
            <person name="Wiegand S."/>
            <person name="Jogler M."/>
            <person name="Boedeker C."/>
            <person name="Pinto D."/>
            <person name="Vollmers J."/>
            <person name="Rivas-Marin E."/>
            <person name="Kohn T."/>
            <person name="Peeters S.H."/>
            <person name="Heuer A."/>
            <person name="Rast P."/>
            <person name="Oberbeckmann S."/>
            <person name="Bunk B."/>
            <person name="Jeske O."/>
            <person name="Meyerdierks A."/>
            <person name="Storesund J.E."/>
            <person name="Kallscheuer N."/>
            <person name="Luecker S."/>
            <person name="Lage O.M."/>
            <person name="Pohl T."/>
            <person name="Merkel B.J."/>
            <person name="Hornburger P."/>
            <person name="Mueller R.-W."/>
            <person name="Bruemmer F."/>
            <person name="Labrenz M."/>
            <person name="Spormann A.M."/>
            <person name="Op den Camp H."/>
            <person name="Overmann J."/>
            <person name="Amann R."/>
            <person name="Jetten M.S.M."/>
            <person name="Mascher T."/>
            <person name="Medema M.H."/>
            <person name="Devos D.P."/>
            <person name="Kaster A.-K."/>
            <person name="Ovreas L."/>
            <person name="Rohde M."/>
            <person name="Galperin M.Y."/>
            <person name="Jogler C."/>
        </authorList>
    </citation>
    <scope>NUCLEOTIDE SEQUENCE [LARGE SCALE GENOMIC DNA]</scope>
    <source>
        <strain evidence="2 3">FF011L</strain>
    </source>
</reference>
<evidence type="ECO:0000313" key="2">
    <source>
        <dbReference type="EMBL" id="QDS94247.1"/>
    </source>
</evidence>
<feature type="transmembrane region" description="Helical" evidence="1">
    <location>
        <begin position="87"/>
        <end position="110"/>
    </location>
</feature>
<dbReference type="Proteomes" id="UP000320672">
    <property type="component" value="Chromosome"/>
</dbReference>
<keyword evidence="1" id="KW-0472">Membrane</keyword>
<dbReference type="AlphaFoldDB" id="A0A517MHJ3"/>
<feature type="transmembrane region" description="Helical" evidence="1">
    <location>
        <begin position="31"/>
        <end position="53"/>
    </location>
</feature>
<protein>
    <submittedName>
        <fullName evidence="2">Uncharacterized protein</fullName>
    </submittedName>
</protein>
<keyword evidence="1" id="KW-1133">Transmembrane helix</keyword>
<gene>
    <name evidence="2" type="ORF">FF011L_30260</name>
</gene>
<proteinExistence type="predicted"/>
<keyword evidence="3" id="KW-1185">Reference proteome</keyword>
<accession>A0A517MHJ3</accession>
<dbReference type="KEGG" id="rml:FF011L_30260"/>
<dbReference type="EMBL" id="CP036262">
    <property type="protein sequence ID" value="QDS94247.1"/>
    <property type="molecule type" value="Genomic_DNA"/>
</dbReference>
<feature type="transmembrane region" description="Helical" evidence="1">
    <location>
        <begin position="7"/>
        <end position="25"/>
    </location>
</feature>